<organism evidence="3 4">
    <name type="scientific">Actinomadura rugatobispora</name>
    <dbReference type="NCBI Taxonomy" id="1994"/>
    <lineage>
        <taxon>Bacteria</taxon>
        <taxon>Bacillati</taxon>
        <taxon>Actinomycetota</taxon>
        <taxon>Actinomycetes</taxon>
        <taxon>Streptosporangiales</taxon>
        <taxon>Thermomonosporaceae</taxon>
        <taxon>Actinomadura</taxon>
    </lineage>
</organism>
<dbReference type="PANTHER" id="PTHR11941:SF54">
    <property type="entry name" value="ENOYL-COA HYDRATASE, MITOCHONDRIAL"/>
    <property type="match status" value="1"/>
</dbReference>
<dbReference type="SUPFAM" id="SSF52096">
    <property type="entry name" value="ClpP/crotonase"/>
    <property type="match status" value="1"/>
</dbReference>
<dbReference type="InterPro" id="IPR001753">
    <property type="entry name" value="Enoyl-CoA_hydra/iso"/>
</dbReference>
<dbReference type="Gene3D" id="3.90.226.10">
    <property type="entry name" value="2-enoyl-CoA Hydratase, Chain A, domain 1"/>
    <property type="match status" value="1"/>
</dbReference>
<dbReference type="InterPro" id="IPR029045">
    <property type="entry name" value="ClpP/crotonase-like_dom_sf"/>
</dbReference>
<evidence type="ECO:0000313" key="4">
    <source>
        <dbReference type="Proteomes" id="UP001596074"/>
    </source>
</evidence>
<reference evidence="4" key="1">
    <citation type="journal article" date="2019" name="Int. J. Syst. Evol. Microbiol.">
        <title>The Global Catalogue of Microorganisms (GCM) 10K type strain sequencing project: providing services to taxonomists for standard genome sequencing and annotation.</title>
        <authorList>
            <consortium name="The Broad Institute Genomics Platform"/>
            <consortium name="The Broad Institute Genome Sequencing Center for Infectious Disease"/>
            <person name="Wu L."/>
            <person name="Ma J."/>
        </authorList>
    </citation>
    <scope>NUCLEOTIDE SEQUENCE [LARGE SCALE GENOMIC DNA]</scope>
    <source>
        <strain evidence="4">KCTC 42087</strain>
    </source>
</reference>
<proteinExistence type="inferred from homology"/>
<dbReference type="EMBL" id="JBHSON010000022">
    <property type="protein sequence ID" value="MFC5747459.1"/>
    <property type="molecule type" value="Genomic_DNA"/>
</dbReference>
<dbReference type="CDD" id="cd06558">
    <property type="entry name" value="crotonase-like"/>
    <property type="match status" value="1"/>
</dbReference>
<dbReference type="Proteomes" id="UP001596074">
    <property type="component" value="Unassembled WGS sequence"/>
</dbReference>
<dbReference type="InterPro" id="IPR018376">
    <property type="entry name" value="Enoyl-CoA_hyd/isom_CS"/>
</dbReference>
<accession>A0ABW0ZZV7</accession>
<name>A0ABW0ZZV7_9ACTN</name>
<comment type="similarity">
    <text evidence="1 2">Belongs to the enoyl-CoA hydratase/isomerase family.</text>
</comment>
<sequence length="261" mass="28153">MTEIPSFATLLLDVEGPIATVTLNRPGSGNTMDLTMRSELVACLDWIRRNRALKVVVLTGAGDHFCMGADARDFVGTDHEDLHDLMRYTSQHWFGTLWNLPQITIAAVNGVAAGGGANMVLACDLSVASERARFGETFVRLGLVPDLGGLFLLPRVVGFQRARRMCLTGEVLGADAAAELGIFGSVVPHGELAAEAAALAARLAERPARAVAVLKAILARSFESSMESTMLHELLGQSFMFSTREHRDALAAFFDRGRDPR</sequence>
<evidence type="ECO:0000256" key="2">
    <source>
        <dbReference type="RuleBase" id="RU003707"/>
    </source>
</evidence>
<dbReference type="PROSITE" id="PS00166">
    <property type="entry name" value="ENOYL_COA_HYDRATASE"/>
    <property type="match status" value="1"/>
</dbReference>
<evidence type="ECO:0000256" key="1">
    <source>
        <dbReference type="ARBA" id="ARBA00005254"/>
    </source>
</evidence>
<dbReference type="Pfam" id="PF00378">
    <property type="entry name" value="ECH_1"/>
    <property type="match status" value="1"/>
</dbReference>
<protein>
    <submittedName>
        <fullName evidence="3">Enoyl-CoA hydratase/isomerase family protein</fullName>
    </submittedName>
</protein>
<gene>
    <name evidence="3" type="ORF">ACFPZN_17655</name>
</gene>
<keyword evidence="4" id="KW-1185">Reference proteome</keyword>
<evidence type="ECO:0000313" key="3">
    <source>
        <dbReference type="EMBL" id="MFC5747459.1"/>
    </source>
</evidence>
<dbReference type="RefSeq" id="WP_378283078.1">
    <property type="nucleotide sequence ID" value="NZ_JBHSON010000022.1"/>
</dbReference>
<comment type="caution">
    <text evidence="3">The sequence shown here is derived from an EMBL/GenBank/DDBJ whole genome shotgun (WGS) entry which is preliminary data.</text>
</comment>
<dbReference type="PANTHER" id="PTHR11941">
    <property type="entry name" value="ENOYL-COA HYDRATASE-RELATED"/>
    <property type="match status" value="1"/>
</dbReference>